<proteinExistence type="inferred from homology"/>
<keyword evidence="3" id="KW-1185">Reference proteome</keyword>
<dbReference type="GO" id="GO:0005829">
    <property type="term" value="C:cytosol"/>
    <property type="evidence" value="ECO:0007669"/>
    <property type="project" value="TreeGrafter"/>
</dbReference>
<dbReference type="OrthoDB" id="4983at2759"/>
<dbReference type="InterPro" id="IPR002634">
    <property type="entry name" value="BolA"/>
</dbReference>
<protein>
    <recommendedName>
        <fullName evidence="4">BolA protein</fullName>
    </recommendedName>
</protein>
<reference evidence="2 3" key="1">
    <citation type="journal article" date="2019" name="Sci. Rep.">
        <title>Comparative genomics of chytrid fungi reveal insights into the obligate biotrophic and pathogenic lifestyle of Synchytrium endobioticum.</title>
        <authorList>
            <person name="van de Vossenberg B.T.L.H."/>
            <person name="Warris S."/>
            <person name="Nguyen H.D.T."/>
            <person name="van Gent-Pelzer M.P.E."/>
            <person name="Joly D.L."/>
            <person name="van de Geest H.C."/>
            <person name="Bonants P.J.M."/>
            <person name="Smith D.S."/>
            <person name="Levesque C.A."/>
            <person name="van der Lee T.A.J."/>
        </authorList>
    </citation>
    <scope>NUCLEOTIDE SEQUENCE [LARGE SCALE GENOMIC DNA]</scope>
    <source>
        <strain evidence="2 3">JEL517</strain>
    </source>
</reference>
<organism evidence="2 3">
    <name type="scientific">Synchytrium microbalum</name>
    <dbReference type="NCBI Taxonomy" id="1806994"/>
    <lineage>
        <taxon>Eukaryota</taxon>
        <taxon>Fungi</taxon>
        <taxon>Fungi incertae sedis</taxon>
        <taxon>Chytridiomycota</taxon>
        <taxon>Chytridiomycota incertae sedis</taxon>
        <taxon>Chytridiomycetes</taxon>
        <taxon>Synchytriales</taxon>
        <taxon>Synchytriaceae</taxon>
        <taxon>Synchytrium</taxon>
    </lineage>
</organism>
<accession>A0A507BU28</accession>
<dbReference type="GO" id="GO:0005634">
    <property type="term" value="C:nucleus"/>
    <property type="evidence" value="ECO:0007669"/>
    <property type="project" value="TreeGrafter"/>
</dbReference>
<evidence type="ECO:0000313" key="2">
    <source>
        <dbReference type="EMBL" id="TPX30741.1"/>
    </source>
</evidence>
<dbReference type="GO" id="GO:0051604">
    <property type="term" value="P:protein maturation"/>
    <property type="evidence" value="ECO:0007669"/>
    <property type="project" value="InterPro"/>
</dbReference>
<name>A0A507BU28_9FUNG</name>
<gene>
    <name evidence="2" type="ORF">SmJEL517_g05764</name>
</gene>
<dbReference type="STRING" id="1806994.A0A507BU28"/>
<dbReference type="PANTHER" id="PTHR12735">
    <property type="entry name" value="BOLA-LIKE PROTEIN-RELATED"/>
    <property type="match status" value="1"/>
</dbReference>
<dbReference type="Pfam" id="PF01722">
    <property type="entry name" value="BolA"/>
    <property type="match status" value="1"/>
</dbReference>
<dbReference type="SUPFAM" id="SSF82657">
    <property type="entry name" value="BolA-like"/>
    <property type="match status" value="1"/>
</dbReference>
<dbReference type="Proteomes" id="UP000319731">
    <property type="component" value="Unassembled WGS sequence"/>
</dbReference>
<dbReference type="GO" id="GO:0051537">
    <property type="term" value="F:2 iron, 2 sulfur cluster binding"/>
    <property type="evidence" value="ECO:0007669"/>
    <property type="project" value="InterPro"/>
</dbReference>
<dbReference type="RefSeq" id="XP_031022336.1">
    <property type="nucleotide sequence ID" value="XM_031171690.1"/>
</dbReference>
<evidence type="ECO:0008006" key="4">
    <source>
        <dbReference type="Google" id="ProtNLM"/>
    </source>
</evidence>
<evidence type="ECO:0000256" key="1">
    <source>
        <dbReference type="RuleBase" id="RU003860"/>
    </source>
</evidence>
<dbReference type="AlphaFoldDB" id="A0A507BU28"/>
<dbReference type="PIRSF" id="PIRSF003113">
    <property type="entry name" value="BolA"/>
    <property type="match status" value="1"/>
</dbReference>
<sequence>MSSNSGISSEVLTQAIKEKLSAEHVIANQLILSLLEQEVTDTSGGCGQSFEAIIVSSLFEGKPLLARHRLVNEACAEQIAQIHAFSQKTLTPAQWVETQSKSSS</sequence>
<evidence type="ECO:0000313" key="3">
    <source>
        <dbReference type="Proteomes" id="UP000319731"/>
    </source>
</evidence>
<dbReference type="InterPro" id="IPR045115">
    <property type="entry name" value="BOL2"/>
</dbReference>
<dbReference type="GeneID" id="42006987"/>
<comment type="similarity">
    <text evidence="1">Belongs to the BolA/IbaG family.</text>
</comment>
<dbReference type="PANTHER" id="PTHR12735:SF27">
    <property type="entry name" value="BOLA-LIKE PROTEIN 2"/>
    <property type="match status" value="1"/>
</dbReference>
<dbReference type="EMBL" id="QEAO01000058">
    <property type="protein sequence ID" value="TPX30741.1"/>
    <property type="molecule type" value="Genomic_DNA"/>
</dbReference>
<dbReference type="GO" id="GO:0006879">
    <property type="term" value="P:intracellular iron ion homeostasis"/>
    <property type="evidence" value="ECO:0007669"/>
    <property type="project" value="InterPro"/>
</dbReference>
<dbReference type="Gene3D" id="3.30.300.90">
    <property type="entry name" value="BolA-like"/>
    <property type="match status" value="1"/>
</dbReference>
<comment type="caution">
    <text evidence="2">The sequence shown here is derived from an EMBL/GenBank/DDBJ whole genome shotgun (WGS) entry which is preliminary data.</text>
</comment>
<dbReference type="InterPro" id="IPR036065">
    <property type="entry name" value="BolA-like_sf"/>
</dbReference>